<name>A0ABU5URF8_NODSP</name>
<comment type="caution">
    <text evidence="2">The sequence shown here is derived from an EMBL/GenBank/DDBJ whole genome shotgun (WGS) entry which is preliminary data.</text>
</comment>
<feature type="chain" id="PRO_5045568614" evidence="1">
    <location>
        <begin position="23"/>
        <end position="50"/>
    </location>
</feature>
<protein>
    <submittedName>
        <fullName evidence="2">Uncharacterized protein</fullName>
    </submittedName>
</protein>
<accession>A0ABU5URF8</accession>
<keyword evidence="3" id="KW-1185">Reference proteome</keyword>
<dbReference type="EMBL" id="JAYGHK010000035">
    <property type="protein sequence ID" value="MEA5608858.1"/>
    <property type="molecule type" value="Genomic_DNA"/>
</dbReference>
<feature type="signal peptide" evidence="1">
    <location>
        <begin position="1"/>
        <end position="22"/>
    </location>
</feature>
<keyword evidence="1" id="KW-0732">Signal</keyword>
<organism evidence="2 3">
    <name type="scientific">Nodularia spumigena UHCC 0060</name>
    <dbReference type="NCBI Taxonomy" id="3110300"/>
    <lineage>
        <taxon>Bacteria</taxon>
        <taxon>Bacillati</taxon>
        <taxon>Cyanobacteriota</taxon>
        <taxon>Cyanophyceae</taxon>
        <taxon>Nostocales</taxon>
        <taxon>Nodulariaceae</taxon>
        <taxon>Nodularia</taxon>
    </lineage>
</organism>
<evidence type="ECO:0000313" key="2">
    <source>
        <dbReference type="EMBL" id="MEA5608858.1"/>
    </source>
</evidence>
<sequence length="50" mass="5947">MNQYTLAILTFLLTLSHTHTLAFFDTQNHWAKARREEVELRWVVVFEVGL</sequence>
<dbReference type="Proteomes" id="UP001303285">
    <property type="component" value="Unassembled WGS sequence"/>
</dbReference>
<proteinExistence type="predicted"/>
<evidence type="ECO:0000256" key="1">
    <source>
        <dbReference type="SAM" id="SignalP"/>
    </source>
</evidence>
<evidence type="ECO:0000313" key="3">
    <source>
        <dbReference type="Proteomes" id="UP001303285"/>
    </source>
</evidence>
<reference evidence="2 3" key="1">
    <citation type="submission" date="2023-12" db="EMBL/GenBank/DDBJ databases">
        <title>Baltic Sea Cyanobacteria.</title>
        <authorList>
            <person name="Delbaje E."/>
            <person name="Fewer D.P."/>
            <person name="Shishido T.K."/>
        </authorList>
    </citation>
    <scope>NUCLEOTIDE SEQUENCE [LARGE SCALE GENOMIC DNA]</scope>
    <source>
        <strain evidence="2 3">UHCC 0060</strain>
    </source>
</reference>
<gene>
    <name evidence="2" type="ORF">VB695_12405</name>
</gene>